<dbReference type="SMART" id="SM00989">
    <property type="entry name" value="V4R"/>
    <property type="match status" value="1"/>
</dbReference>
<dbReference type="Gene3D" id="1.10.8.60">
    <property type="match status" value="1"/>
</dbReference>
<dbReference type="PANTHER" id="PTHR32071">
    <property type="entry name" value="TRANSCRIPTIONAL REGULATORY PROTEIN"/>
    <property type="match status" value="1"/>
</dbReference>
<accession>A0A1X1P5I5</accession>
<dbReference type="InterPro" id="IPR004096">
    <property type="entry name" value="V4R"/>
</dbReference>
<dbReference type="InterPro" id="IPR024096">
    <property type="entry name" value="NO_sig/Golgi_transp_ligand-bd"/>
</dbReference>
<evidence type="ECO:0000256" key="4">
    <source>
        <dbReference type="ARBA" id="ARBA00023125"/>
    </source>
</evidence>
<dbReference type="PROSITE" id="PS00676">
    <property type="entry name" value="SIGMA54_INTERACT_2"/>
    <property type="match status" value="1"/>
</dbReference>
<dbReference type="PRINTS" id="PR01590">
    <property type="entry name" value="HTHFIS"/>
</dbReference>
<dbReference type="Pfam" id="PF25601">
    <property type="entry name" value="AAA_lid_14"/>
    <property type="match status" value="1"/>
</dbReference>
<dbReference type="CDD" id="cd00009">
    <property type="entry name" value="AAA"/>
    <property type="match status" value="1"/>
</dbReference>
<evidence type="ECO:0000256" key="6">
    <source>
        <dbReference type="ARBA" id="ARBA00023163"/>
    </source>
</evidence>
<dbReference type="SUPFAM" id="SSF52540">
    <property type="entry name" value="P-loop containing nucleoside triphosphate hydrolases"/>
    <property type="match status" value="1"/>
</dbReference>
<dbReference type="Pfam" id="PF00158">
    <property type="entry name" value="Sigma54_activat"/>
    <property type="match status" value="1"/>
</dbReference>
<dbReference type="PANTHER" id="PTHR32071:SF117">
    <property type="entry name" value="PTS-DEPENDENT DIHYDROXYACETONE KINASE OPERON REGULATORY PROTEIN-RELATED"/>
    <property type="match status" value="1"/>
</dbReference>
<dbReference type="InterPro" id="IPR003593">
    <property type="entry name" value="AAA+_ATPase"/>
</dbReference>
<dbReference type="InterPro" id="IPR058031">
    <property type="entry name" value="AAA_lid_NorR"/>
</dbReference>
<dbReference type="EMBL" id="NBYX01000040">
    <property type="protein sequence ID" value="ORT79646.1"/>
    <property type="molecule type" value="Genomic_DNA"/>
</dbReference>
<organism evidence="8 9">
    <name type="scientific">Burkholderia puraquae</name>
    <dbReference type="NCBI Taxonomy" id="1904757"/>
    <lineage>
        <taxon>Bacteria</taxon>
        <taxon>Pseudomonadati</taxon>
        <taxon>Pseudomonadota</taxon>
        <taxon>Betaproteobacteria</taxon>
        <taxon>Burkholderiales</taxon>
        <taxon>Burkholderiaceae</taxon>
        <taxon>Burkholderia</taxon>
        <taxon>Burkholderia cepacia complex</taxon>
    </lineage>
</organism>
<dbReference type="Gene3D" id="1.10.10.60">
    <property type="entry name" value="Homeodomain-like"/>
    <property type="match status" value="1"/>
</dbReference>
<dbReference type="FunFam" id="1.10.8.60:FF:000014">
    <property type="entry name" value="DNA-binding transcriptional regulator NtrC"/>
    <property type="match status" value="1"/>
</dbReference>
<evidence type="ECO:0000256" key="2">
    <source>
        <dbReference type="ARBA" id="ARBA00022840"/>
    </source>
</evidence>
<keyword evidence="3" id="KW-0805">Transcription regulation</keyword>
<keyword evidence="2" id="KW-0067">ATP-binding</keyword>
<dbReference type="Pfam" id="PF06505">
    <property type="entry name" value="XylR_N"/>
    <property type="match status" value="1"/>
</dbReference>
<keyword evidence="5" id="KW-0010">Activator</keyword>
<evidence type="ECO:0000256" key="1">
    <source>
        <dbReference type="ARBA" id="ARBA00022741"/>
    </source>
</evidence>
<dbReference type="AlphaFoldDB" id="A0A1X1P5I5"/>
<keyword evidence="9" id="KW-1185">Reference proteome</keyword>
<comment type="caution">
    <text evidence="8">The sequence shown here is derived from an EMBL/GenBank/DDBJ whole genome shotgun (WGS) entry which is preliminary data.</text>
</comment>
<dbReference type="InterPro" id="IPR002197">
    <property type="entry name" value="HTH_Fis"/>
</dbReference>
<protein>
    <submittedName>
        <fullName evidence="8">Sigma-54-dependent Fis family transcriptional regulator</fullName>
    </submittedName>
</protein>
<dbReference type="GO" id="GO:0006355">
    <property type="term" value="P:regulation of DNA-templated transcription"/>
    <property type="evidence" value="ECO:0007669"/>
    <property type="project" value="InterPro"/>
</dbReference>
<evidence type="ECO:0000313" key="9">
    <source>
        <dbReference type="Proteomes" id="UP000193146"/>
    </source>
</evidence>
<dbReference type="GO" id="GO:0043565">
    <property type="term" value="F:sequence-specific DNA binding"/>
    <property type="evidence" value="ECO:0007669"/>
    <property type="project" value="InterPro"/>
</dbReference>
<dbReference type="InterPro" id="IPR009057">
    <property type="entry name" value="Homeodomain-like_sf"/>
</dbReference>
<dbReference type="Gene3D" id="3.40.50.300">
    <property type="entry name" value="P-loop containing nucleotide triphosphate hydrolases"/>
    <property type="match status" value="1"/>
</dbReference>
<dbReference type="InterPro" id="IPR010523">
    <property type="entry name" value="XylR_N"/>
</dbReference>
<evidence type="ECO:0000256" key="3">
    <source>
        <dbReference type="ARBA" id="ARBA00023015"/>
    </source>
</evidence>
<dbReference type="PROSITE" id="PS00675">
    <property type="entry name" value="SIGMA54_INTERACT_1"/>
    <property type="match status" value="1"/>
</dbReference>
<dbReference type="InterPro" id="IPR002078">
    <property type="entry name" value="Sigma_54_int"/>
</dbReference>
<name>A0A1X1P5I5_9BURK</name>
<dbReference type="GO" id="GO:0005524">
    <property type="term" value="F:ATP binding"/>
    <property type="evidence" value="ECO:0007669"/>
    <property type="project" value="UniProtKB-KW"/>
</dbReference>
<evidence type="ECO:0000313" key="8">
    <source>
        <dbReference type="EMBL" id="ORT79646.1"/>
    </source>
</evidence>
<feature type="domain" description="Sigma-54 factor interaction" evidence="7">
    <location>
        <begin position="231"/>
        <end position="460"/>
    </location>
</feature>
<evidence type="ECO:0000259" key="7">
    <source>
        <dbReference type="PROSITE" id="PS50045"/>
    </source>
</evidence>
<evidence type="ECO:0000256" key="5">
    <source>
        <dbReference type="ARBA" id="ARBA00023159"/>
    </source>
</evidence>
<dbReference type="OrthoDB" id="9761705at2"/>
<dbReference type="SUPFAM" id="SSF111126">
    <property type="entry name" value="Ligand-binding domain in the NO signalling and Golgi transport"/>
    <property type="match status" value="1"/>
</dbReference>
<keyword evidence="4" id="KW-0238">DNA-binding</keyword>
<dbReference type="SUPFAM" id="SSF46689">
    <property type="entry name" value="Homeodomain-like"/>
    <property type="match status" value="1"/>
</dbReference>
<keyword evidence="1" id="KW-0547">Nucleotide-binding</keyword>
<dbReference type="PROSITE" id="PS00688">
    <property type="entry name" value="SIGMA54_INTERACT_3"/>
    <property type="match status" value="1"/>
</dbReference>
<dbReference type="InterPro" id="IPR025943">
    <property type="entry name" value="Sigma_54_int_dom_ATP-bd_2"/>
</dbReference>
<dbReference type="Pfam" id="PF02954">
    <property type="entry name" value="HTH_8"/>
    <property type="match status" value="1"/>
</dbReference>
<dbReference type="Pfam" id="PF02830">
    <property type="entry name" value="V4R"/>
    <property type="match status" value="1"/>
</dbReference>
<dbReference type="PROSITE" id="PS50045">
    <property type="entry name" value="SIGMA54_INTERACT_4"/>
    <property type="match status" value="1"/>
</dbReference>
<dbReference type="InterPro" id="IPR025662">
    <property type="entry name" value="Sigma_54_int_dom_ATP-bd_1"/>
</dbReference>
<dbReference type="Gene3D" id="3.30.1380.20">
    <property type="entry name" value="Trafficking protein particle complex subunit 3"/>
    <property type="match status" value="1"/>
</dbReference>
<dbReference type="InterPro" id="IPR025944">
    <property type="entry name" value="Sigma_54_int_dom_CS"/>
</dbReference>
<gene>
    <name evidence="8" type="ORF">B7G54_36620</name>
</gene>
<keyword evidence="6" id="KW-0804">Transcription</keyword>
<dbReference type="SMART" id="SM00382">
    <property type="entry name" value="AAA"/>
    <property type="match status" value="1"/>
</dbReference>
<dbReference type="InterPro" id="IPR027417">
    <property type="entry name" value="P-loop_NTPase"/>
</dbReference>
<dbReference type="FunFam" id="3.40.50.300:FF:000006">
    <property type="entry name" value="DNA-binding transcriptional regulator NtrC"/>
    <property type="match status" value="1"/>
</dbReference>
<sequence length="562" mass="62193">MRVPAIHDLAKRLRFAPQQGRIWLDDQRMMLMHISSLGALRQELIESLGKETARGLITRIGYQAGTHDAAMARKVRAGFNTYDDFLAGPQLVSLEGIVHCEPIALDIDVGRGHYFGDFYLIDSSEAEAHIASYGIGNDAVCWMLIGYACGYTSAFMGRPILWREIECRGMGHAKCRVIGKPVEEWDDPQDDLRFLQIGDFVKWSLEPQTMLPTTSRIAERIARAPENSFGVVGISAGFNTVCHMVNKVAPTEATVLFLGESGVGKEVFANNLHRLSKRADKPFVAVNCASIPEHLMESELFGVERGGYTGATSSRPGRFERADGGTLFLDEIGTLSFTAQGKLLRALQQGELERVGDTRTRKIDVRVIAATNVNLREAVKAGQFREDLFFRLNVFPILVPPLRERRDDIPLMMNWFLQRLAKKHDKQITGFRERAVDAMFNYDWPGNVRELENMIERAVILAEDGGALDLCHLFTTGEEIDVSSFILKRSGNIALMDEPVETPSAPASTGPGARPGLAETEVAMLRAAIAEANGNLSLAARVLGISRPTLAYRLRKYGIAAE</sequence>
<reference evidence="8 9" key="1">
    <citation type="submission" date="2017-04" db="EMBL/GenBank/DDBJ databases">
        <title>Burkholderia puraquae sp. nov., a novel Burkholderia cepacia complex species from hospital setting samples.</title>
        <authorList>
            <person name="Martina P."/>
            <person name="Leguizamon M."/>
            <person name="Prieto C."/>
            <person name="Sousa S."/>
            <person name="Montanaro P."/>
            <person name="Draghi W."/>
            <person name="Staembler M."/>
            <person name="Bettiol M."/>
            <person name="Figoli C."/>
            <person name="Palau J."/>
            <person name="Alvarez F."/>
            <person name="Benetti S."/>
            <person name="Anchat E."/>
            <person name="Vescina C."/>
            <person name="Ferreras J."/>
            <person name="Lasch P."/>
            <person name="Lagares A."/>
            <person name="Zorreguieta A."/>
            <person name="Yantorno O."/>
            <person name="Bosch A."/>
        </authorList>
    </citation>
    <scope>NUCLEOTIDE SEQUENCE [LARGE SCALE GENOMIC DNA]</scope>
    <source>
        <strain evidence="8 9">CAMPA 1040</strain>
    </source>
</reference>
<dbReference type="Proteomes" id="UP000193146">
    <property type="component" value="Unassembled WGS sequence"/>
</dbReference>
<proteinExistence type="predicted"/>